<sequence>MEVFQLHELLGPPRVNGDVGADWESVEARSGVIFPGDYKEFISAYGPGCVNDQLYFFHPRAGEGPESLGLESLWEQAAYAYGELSRSYPELYPHSLYPAKDGVIPVARSTSGNYVFLVPPERESREWRVAVDVGQWVVLELQFVDFLWSALRGELFVPIIEGDPSFEQVGFVEPY</sequence>
<dbReference type="Gene3D" id="3.40.1580.10">
    <property type="entry name" value="SMI1/KNR4-like"/>
    <property type="match status" value="1"/>
</dbReference>
<name>A0ABP6S4T8_9ACTN</name>
<dbReference type="SUPFAM" id="SSF160631">
    <property type="entry name" value="SMI1/KNR4-like"/>
    <property type="match status" value="1"/>
</dbReference>
<dbReference type="RefSeq" id="WP_345034309.1">
    <property type="nucleotide sequence ID" value="NZ_BAAAYL010000001.1"/>
</dbReference>
<dbReference type="Proteomes" id="UP001499990">
    <property type="component" value="Unassembled WGS sequence"/>
</dbReference>
<accession>A0ABP6S4T8</accession>
<evidence type="ECO:0008006" key="3">
    <source>
        <dbReference type="Google" id="ProtNLM"/>
    </source>
</evidence>
<dbReference type="InterPro" id="IPR037883">
    <property type="entry name" value="Knr4/Smi1-like_sf"/>
</dbReference>
<gene>
    <name evidence="1" type="ORF">GCM10020367_05600</name>
</gene>
<proteinExistence type="predicted"/>
<protein>
    <recommendedName>
        <fullName evidence="3">SMI1/KNR4 family protein</fullName>
    </recommendedName>
</protein>
<evidence type="ECO:0000313" key="2">
    <source>
        <dbReference type="Proteomes" id="UP001499990"/>
    </source>
</evidence>
<dbReference type="EMBL" id="BAAAYL010000001">
    <property type="protein sequence ID" value="GAA3368202.1"/>
    <property type="molecule type" value="Genomic_DNA"/>
</dbReference>
<comment type="caution">
    <text evidence="1">The sequence shown here is derived from an EMBL/GenBank/DDBJ whole genome shotgun (WGS) entry which is preliminary data.</text>
</comment>
<reference evidence="2" key="1">
    <citation type="journal article" date="2019" name="Int. J. Syst. Evol. Microbiol.">
        <title>The Global Catalogue of Microorganisms (GCM) 10K type strain sequencing project: providing services to taxonomists for standard genome sequencing and annotation.</title>
        <authorList>
            <consortium name="The Broad Institute Genomics Platform"/>
            <consortium name="The Broad Institute Genome Sequencing Center for Infectious Disease"/>
            <person name="Wu L."/>
            <person name="Ma J."/>
        </authorList>
    </citation>
    <scope>NUCLEOTIDE SEQUENCE [LARGE SCALE GENOMIC DNA]</scope>
    <source>
        <strain evidence="2">JCM 9651</strain>
    </source>
</reference>
<evidence type="ECO:0000313" key="1">
    <source>
        <dbReference type="EMBL" id="GAA3368202.1"/>
    </source>
</evidence>
<keyword evidence="2" id="KW-1185">Reference proteome</keyword>
<organism evidence="1 2">
    <name type="scientific">Streptomyces sannanensis</name>
    <dbReference type="NCBI Taxonomy" id="285536"/>
    <lineage>
        <taxon>Bacteria</taxon>
        <taxon>Bacillati</taxon>
        <taxon>Actinomycetota</taxon>
        <taxon>Actinomycetes</taxon>
        <taxon>Kitasatosporales</taxon>
        <taxon>Streptomycetaceae</taxon>
        <taxon>Streptomyces</taxon>
    </lineage>
</organism>